<organism evidence="2 3">
    <name type="scientific">Daphnia magna</name>
    <dbReference type="NCBI Taxonomy" id="35525"/>
    <lineage>
        <taxon>Eukaryota</taxon>
        <taxon>Metazoa</taxon>
        <taxon>Ecdysozoa</taxon>
        <taxon>Arthropoda</taxon>
        <taxon>Crustacea</taxon>
        <taxon>Branchiopoda</taxon>
        <taxon>Diplostraca</taxon>
        <taxon>Cladocera</taxon>
        <taxon>Anomopoda</taxon>
        <taxon>Daphniidae</taxon>
        <taxon>Daphnia</taxon>
    </lineage>
</organism>
<dbReference type="AlphaFoldDB" id="A0A162CUN5"/>
<keyword evidence="1" id="KW-0472">Membrane</keyword>
<gene>
    <name evidence="2" type="ORF">APZ42_004691</name>
</gene>
<dbReference type="Proteomes" id="UP000076858">
    <property type="component" value="Unassembled WGS sequence"/>
</dbReference>
<accession>A0A162CUN5</accession>
<sequence>MDRIDLAAVRSFVRCFSGSAMLIWLVFVRVLVFLLSGSLEVFFLSMGWFIAPAARI</sequence>
<evidence type="ECO:0000313" key="2">
    <source>
        <dbReference type="EMBL" id="KZR99433.1"/>
    </source>
</evidence>
<proteinExistence type="predicted"/>
<dbReference type="EMBL" id="LRGB01013635">
    <property type="protein sequence ID" value="KZR99433.1"/>
    <property type="molecule type" value="Genomic_DNA"/>
</dbReference>
<reference evidence="2 3" key="1">
    <citation type="submission" date="2016-03" db="EMBL/GenBank/DDBJ databases">
        <title>EvidentialGene: Evidence-directed Construction of Genes on Genomes.</title>
        <authorList>
            <person name="Gilbert D.G."/>
            <person name="Choi J.-H."/>
            <person name="Mockaitis K."/>
            <person name="Colbourne J."/>
            <person name="Pfrender M."/>
        </authorList>
    </citation>
    <scope>NUCLEOTIDE SEQUENCE [LARGE SCALE GENOMIC DNA]</scope>
    <source>
        <strain evidence="2 3">Xinb3</strain>
        <tissue evidence="2">Complete organism</tissue>
    </source>
</reference>
<evidence type="ECO:0000313" key="3">
    <source>
        <dbReference type="Proteomes" id="UP000076858"/>
    </source>
</evidence>
<protein>
    <submittedName>
        <fullName evidence="2">Uncharacterized protein</fullName>
    </submittedName>
</protein>
<keyword evidence="3" id="KW-1185">Reference proteome</keyword>
<keyword evidence="1" id="KW-0812">Transmembrane</keyword>
<keyword evidence="1" id="KW-1133">Transmembrane helix</keyword>
<evidence type="ECO:0000256" key="1">
    <source>
        <dbReference type="SAM" id="Phobius"/>
    </source>
</evidence>
<comment type="caution">
    <text evidence="2">The sequence shown here is derived from an EMBL/GenBank/DDBJ whole genome shotgun (WGS) entry which is preliminary data.</text>
</comment>
<feature type="transmembrane region" description="Helical" evidence="1">
    <location>
        <begin position="21"/>
        <end position="51"/>
    </location>
</feature>
<name>A0A162CUN5_9CRUS</name>